<dbReference type="AlphaFoldDB" id="A0A8H8CEU3"/>
<proteinExistence type="predicted"/>
<dbReference type="EMBL" id="JAFIQS010000019">
    <property type="protein sequence ID" value="KAG5162335.1"/>
    <property type="molecule type" value="Genomic_DNA"/>
</dbReference>
<gene>
    <name evidence="2" type="ORF">JR316_012658</name>
</gene>
<name>A0A8H8CEU3_PSICU</name>
<evidence type="ECO:0000259" key="1">
    <source>
        <dbReference type="Pfam" id="PF08386"/>
    </source>
</evidence>
<feature type="domain" description="Peptidase S33 tripeptidyl aminopeptidase-like C-terminal" evidence="1">
    <location>
        <begin position="179"/>
        <end position="280"/>
    </location>
</feature>
<organism evidence="2">
    <name type="scientific">Psilocybe cubensis</name>
    <name type="common">Psychedelic mushroom</name>
    <name type="synonym">Stropharia cubensis</name>
    <dbReference type="NCBI Taxonomy" id="181762"/>
    <lineage>
        <taxon>Eukaryota</taxon>
        <taxon>Fungi</taxon>
        <taxon>Dikarya</taxon>
        <taxon>Basidiomycota</taxon>
        <taxon>Agaricomycotina</taxon>
        <taxon>Agaricomycetes</taxon>
        <taxon>Agaricomycetidae</taxon>
        <taxon>Agaricales</taxon>
        <taxon>Agaricineae</taxon>
        <taxon>Strophariaceae</taxon>
        <taxon>Psilocybe</taxon>
    </lineage>
</organism>
<evidence type="ECO:0000313" key="2">
    <source>
        <dbReference type="EMBL" id="KAG5162335.1"/>
    </source>
</evidence>
<dbReference type="Pfam" id="PF08386">
    <property type="entry name" value="Abhydrolase_4"/>
    <property type="match status" value="1"/>
</dbReference>
<dbReference type="InterPro" id="IPR029058">
    <property type="entry name" value="AB_hydrolase_fold"/>
</dbReference>
<dbReference type="SUPFAM" id="SSF53474">
    <property type="entry name" value="alpha/beta-Hydrolases"/>
    <property type="match status" value="1"/>
</dbReference>
<dbReference type="OrthoDB" id="425534at2759"/>
<protein>
    <recommendedName>
        <fullName evidence="1">Peptidase S33 tripeptidyl aminopeptidase-like C-terminal domain-containing protein</fullName>
    </recommendedName>
</protein>
<reference evidence="2" key="1">
    <citation type="submission" date="2021-02" db="EMBL/GenBank/DDBJ databases">
        <title>Psilocybe cubensis genome.</title>
        <authorList>
            <person name="Mckernan K.J."/>
            <person name="Crawford S."/>
            <person name="Trippe A."/>
            <person name="Kane L.T."/>
            <person name="Mclaughlin S."/>
        </authorList>
    </citation>
    <scope>NUCLEOTIDE SEQUENCE [LARGE SCALE GENOMIC DNA]</scope>
    <source>
        <strain evidence="2">MGC-MH-2018</strain>
    </source>
</reference>
<sequence>MVLDGVADAEDHYGVERRGTSLIDTDKVFDAFLTGCAGAGPENCQFWAPTADDIRQNLTVIMKHIRSHPMPIKADSAYGILDYKKLRRTIFSTLFSPYTYFSALAKALSELAAGNGTAIYTLVPSRKTPECHCDSQSRTPKNDIIADAPTTIICNDGEEIQEDIDALEAHLQLTMKASQWGDFWASIRFGCLGWPKFPTTQFRGPFEGKTSHPILMIGNTADPVTPLSSARKMAQGFEGSVVLQQNSLGHCSLAAPSPCTYRHVRNYFVDGILPPEGTVCEPDVELFPVADSLQGHISTEAQQYLDSQPTHLQGREFVQAVVGLSKLDIATVFF</sequence>
<dbReference type="InterPro" id="IPR013595">
    <property type="entry name" value="Pept_S33_TAP-like_C"/>
</dbReference>
<comment type="caution">
    <text evidence="2">The sequence shown here is derived from an EMBL/GenBank/DDBJ whole genome shotgun (WGS) entry which is preliminary data.</text>
</comment>
<accession>A0A8H8CEU3</accession>